<feature type="region of interest" description="Disordered" evidence="1">
    <location>
        <begin position="110"/>
        <end position="150"/>
    </location>
</feature>
<dbReference type="PANTHER" id="PTHR33671">
    <property type="entry name" value="N-METHYLTRANSFERASE, PUTATIVE (DUF688)-RELATED"/>
    <property type="match status" value="1"/>
</dbReference>
<feature type="compositionally biased region" description="Basic and acidic residues" evidence="1">
    <location>
        <begin position="471"/>
        <end position="491"/>
    </location>
</feature>
<dbReference type="Proteomes" id="UP000827721">
    <property type="component" value="Unassembled WGS sequence"/>
</dbReference>
<feature type="region of interest" description="Disordered" evidence="1">
    <location>
        <begin position="465"/>
        <end position="493"/>
    </location>
</feature>
<organism evidence="2 3">
    <name type="scientific">Xanthoceras sorbifolium</name>
    <dbReference type="NCBI Taxonomy" id="99658"/>
    <lineage>
        <taxon>Eukaryota</taxon>
        <taxon>Viridiplantae</taxon>
        <taxon>Streptophyta</taxon>
        <taxon>Embryophyta</taxon>
        <taxon>Tracheophyta</taxon>
        <taxon>Spermatophyta</taxon>
        <taxon>Magnoliopsida</taxon>
        <taxon>eudicotyledons</taxon>
        <taxon>Gunneridae</taxon>
        <taxon>Pentapetalae</taxon>
        <taxon>rosids</taxon>
        <taxon>malvids</taxon>
        <taxon>Sapindales</taxon>
        <taxon>Sapindaceae</taxon>
        <taxon>Xanthoceroideae</taxon>
        <taxon>Xanthoceras</taxon>
    </lineage>
</organism>
<accession>A0ABQ8HWQ6</accession>
<reference evidence="2 3" key="1">
    <citation type="submission" date="2021-02" db="EMBL/GenBank/DDBJ databases">
        <title>Plant Genome Project.</title>
        <authorList>
            <person name="Zhang R.-G."/>
        </authorList>
    </citation>
    <scope>NUCLEOTIDE SEQUENCE [LARGE SCALE GENOMIC DNA]</scope>
    <source>
        <tissue evidence="2">Leaves</tissue>
    </source>
</reference>
<feature type="region of interest" description="Disordered" evidence="1">
    <location>
        <begin position="619"/>
        <end position="641"/>
    </location>
</feature>
<feature type="region of interest" description="Disordered" evidence="1">
    <location>
        <begin position="68"/>
        <end position="96"/>
    </location>
</feature>
<evidence type="ECO:0000256" key="1">
    <source>
        <dbReference type="SAM" id="MobiDB-lite"/>
    </source>
</evidence>
<feature type="compositionally biased region" description="Polar residues" evidence="1">
    <location>
        <begin position="116"/>
        <end position="125"/>
    </location>
</feature>
<dbReference type="EMBL" id="JAFEMO010000006">
    <property type="protein sequence ID" value="KAH7568773.1"/>
    <property type="molecule type" value="Genomic_DNA"/>
</dbReference>
<feature type="compositionally biased region" description="Polar residues" evidence="1">
    <location>
        <begin position="362"/>
        <end position="380"/>
    </location>
</feature>
<proteinExistence type="predicted"/>
<feature type="compositionally biased region" description="Low complexity" evidence="1">
    <location>
        <begin position="162"/>
        <end position="177"/>
    </location>
</feature>
<dbReference type="InterPro" id="IPR007789">
    <property type="entry name" value="DUF688"/>
</dbReference>
<dbReference type="Pfam" id="PF05097">
    <property type="entry name" value="DUF688"/>
    <property type="match status" value="1"/>
</dbReference>
<feature type="region of interest" description="Disordered" evidence="1">
    <location>
        <begin position="20"/>
        <end position="42"/>
    </location>
</feature>
<feature type="region of interest" description="Disordered" evidence="1">
    <location>
        <begin position="162"/>
        <end position="191"/>
    </location>
</feature>
<name>A0ABQ8HWQ6_9ROSI</name>
<feature type="region of interest" description="Disordered" evidence="1">
    <location>
        <begin position="362"/>
        <end position="410"/>
    </location>
</feature>
<protein>
    <submittedName>
        <fullName evidence="2">Uncharacterized protein</fullName>
    </submittedName>
</protein>
<dbReference type="PANTHER" id="PTHR33671:SF3">
    <property type="entry name" value="F28N24.8 PROTEIN"/>
    <property type="match status" value="1"/>
</dbReference>
<evidence type="ECO:0000313" key="2">
    <source>
        <dbReference type="EMBL" id="KAH7568773.1"/>
    </source>
</evidence>
<evidence type="ECO:0000313" key="3">
    <source>
        <dbReference type="Proteomes" id="UP000827721"/>
    </source>
</evidence>
<sequence length="680" mass="75533">MEGRKLNFNAPLLSVRRYSTTPVVSSDRENGKITGNSRPSRQYTIPFYRSDLNLEQVTEPATVPFVWEQIPGKPKDGDPEPQQPEEVSVTPRLPPQRTLAIIKYPLEKEFEDRPQTESCSSNDNVTGLDCFKQGNDEQGNSDLENDDDVYSDALDALSSTDSFSMSCSVSGLSGSDGELVKPSGTFSTDPQTRDFMMRRFLPAAKAMALEPPQYASRKQPAVAVEQPRVVNKVVSEDRKPPPNQCTVIPHYGQDVDEEESEDEVDDYDETDNISSKACGLLPRLCLNKSLCLLNPVPGLKVRTHSSMSSTSDSEVRKPGKAAYVESQIKTVKKNASNIVYKHQSDSGGRSPKLLGIENKMTCGSNRFTHSNEQQMTNRSSPFRRGISPYRNERPQSPFRGVGFLGVPKETENPKASRLNLYGKGSSKSQELLPRRSFNKGSVSPVIEKTLYIDTVKFTKKSCSNSSSSDIKGLRDSVGKGFETSRKSRGTEENASAELSLQDLKCQDIAKEESILEAKIFGSVEARRSSFSGILHPRSQADTVECSRMGPVLDQECKYLECKKVTADGNLNSSSEPNLEVDDPGYISSGFEQSPLPPPLPKTPSESWLWRTLPSVPSRNPFSHSSVGTTRFNPRKQDAKPPLTNTKWETIVKTSYSHHDHARYSEVISQLFQQLHYSVME</sequence>
<feature type="compositionally biased region" description="Polar residues" evidence="1">
    <location>
        <begin position="619"/>
        <end position="631"/>
    </location>
</feature>
<comment type="caution">
    <text evidence="2">The sequence shown here is derived from an EMBL/GenBank/DDBJ whole genome shotgun (WGS) entry which is preliminary data.</text>
</comment>
<gene>
    <name evidence="2" type="ORF">JRO89_XS06G0048200</name>
</gene>
<feature type="compositionally biased region" description="Polar residues" evidence="1">
    <location>
        <begin position="33"/>
        <end position="42"/>
    </location>
</feature>
<keyword evidence="3" id="KW-1185">Reference proteome</keyword>